<reference evidence="4" key="3">
    <citation type="submission" date="2014-09" db="EMBL/GenBank/DDBJ databases">
        <authorList>
            <person name="Magalhaes I.L.F."/>
            <person name="Oliveira U."/>
            <person name="Santos F.R."/>
            <person name="Vidigal T.H.D.A."/>
            <person name="Brescovit A.D."/>
            <person name="Santos A.J."/>
        </authorList>
    </citation>
    <scope>NUCLEOTIDE SEQUENCE</scope>
</reference>
<gene>
    <name evidence="3" type="primary">afmid_1</name>
    <name evidence="3" type="ORF">CM83_32482</name>
</gene>
<proteinExistence type="predicted"/>
<organism evidence="3">
    <name type="scientific">Lygus hesperus</name>
    <name type="common">Western plant bug</name>
    <dbReference type="NCBI Taxonomy" id="30085"/>
    <lineage>
        <taxon>Eukaryota</taxon>
        <taxon>Metazoa</taxon>
        <taxon>Ecdysozoa</taxon>
        <taxon>Arthropoda</taxon>
        <taxon>Hexapoda</taxon>
        <taxon>Insecta</taxon>
        <taxon>Pterygota</taxon>
        <taxon>Neoptera</taxon>
        <taxon>Paraneoptera</taxon>
        <taxon>Hemiptera</taxon>
        <taxon>Heteroptera</taxon>
        <taxon>Panheteroptera</taxon>
        <taxon>Cimicomorpha</taxon>
        <taxon>Miridae</taxon>
        <taxon>Mirini</taxon>
        <taxon>Lygus</taxon>
    </lineage>
</organism>
<feature type="domain" description="Alpha/beta hydrolase fold-3" evidence="2">
    <location>
        <begin position="77"/>
        <end position="273"/>
    </location>
</feature>
<reference evidence="3" key="2">
    <citation type="submission" date="2014-07" db="EMBL/GenBank/DDBJ databases">
        <authorList>
            <person name="Hull J."/>
        </authorList>
    </citation>
    <scope>NUCLEOTIDE SEQUENCE</scope>
</reference>
<dbReference type="AlphaFoldDB" id="A0A0A9XMI6"/>
<dbReference type="PANTHER" id="PTHR48081:SF33">
    <property type="entry name" value="KYNURENINE FORMAMIDASE"/>
    <property type="match status" value="1"/>
</dbReference>
<evidence type="ECO:0000313" key="4">
    <source>
        <dbReference type="EMBL" id="JAG53632.1"/>
    </source>
</evidence>
<dbReference type="Gene3D" id="3.40.50.1820">
    <property type="entry name" value="alpha/beta hydrolase"/>
    <property type="match status" value="1"/>
</dbReference>
<dbReference type="GO" id="GO:0004061">
    <property type="term" value="F:arylformamidase activity"/>
    <property type="evidence" value="ECO:0007669"/>
    <property type="project" value="TreeGrafter"/>
</dbReference>
<dbReference type="InterPro" id="IPR050300">
    <property type="entry name" value="GDXG_lipolytic_enzyme"/>
</dbReference>
<evidence type="ECO:0000256" key="1">
    <source>
        <dbReference type="ARBA" id="ARBA00022801"/>
    </source>
</evidence>
<keyword evidence="1" id="KW-0378">Hydrolase</keyword>
<dbReference type="Pfam" id="PF07859">
    <property type="entry name" value="Abhydrolase_3"/>
    <property type="match status" value="1"/>
</dbReference>
<reference evidence="3" key="1">
    <citation type="journal article" date="2014" name="PLoS ONE">
        <title>Transcriptome-Based Identification of ABC Transporters in the Western Tarnished Plant Bug Lygus hesperus.</title>
        <authorList>
            <person name="Hull J.J."/>
            <person name="Chaney K."/>
            <person name="Geib S.M."/>
            <person name="Fabrick J.A."/>
            <person name="Brent C.S."/>
            <person name="Walsh D."/>
            <person name="Lavine L.C."/>
        </authorList>
    </citation>
    <scope>NUCLEOTIDE SEQUENCE</scope>
</reference>
<evidence type="ECO:0000313" key="3">
    <source>
        <dbReference type="EMBL" id="JAG21144.1"/>
    </source>
</evidence>
<dbReference type="InterPro" id="IPR013094">
    <property type="entry name" value="AB_hydrolase_3"/>
</dbReference>
<name>A0A0A9XMI6_LYGHE</name>
<protein>
    <submittedName>
        <fullName evidence="3">Putative arylformamidase</fullName>
    </submittedName>
</protein>
<accession>A0A0A9XMI6</accession>
<dbReference type="EMBL" id="GBHO01022460">
    <property type="protein sequence ID" value="JAG21144.1"/>
    <property type="molecule type" value="Transcribed_RNA"/>
</dbReference>
<dbReference type="InterPro" id="IPR029058">
    <property type="entry name" value="AB_hydrolase_fold"/>
</dbReference>
<dbReference type="SUPFAM" id="SSF53474">
    <property type="entry name" value="alpha/beta-Hydrolases"/>
    <property type="match status" value="1"/>
</dbReference>
<evidence type="ECO:0000259" key="2">
    <source>
        <dbReference type="Pfam" id="PF07859"/>
    </source>
</evidence>
<dbReference type="PANTHER" id="PTHR48081">
    <property type="entry name" value="AB HYDROLASE SUPERFAMILY PROTEIN C4A8.06C"/>
    <property type="match status" value="1"/>
</dbReference>
<sequence>MSEMPDEFDEALYWPSKWSKRYTEDVICAKHYEVAYEETQANKRSILSEENVGYGEAATELMDIYGKNLPPDAPWFIFLHGGYWVEYTKDSSAYCAHPLWKAGIRVCIPDYDIAPNVTMTQIVEQMRTMTKFILRRAVVEGSRGVWICGHSAGAQLAARLLDENWLKTLNSECRNMFKGLMMISGVYDLMPILNLRDVNDLLKMDEEEAKAQSPINTVTNFKAKELLSPKFKTTVIVAGDESKAFIQQSENYCKILNQSGNEAEYLLLPDHDHFDIVENLRNDSYILTQKFVKEITG</sequence>
<dbReference type="EMBL" id="GBRD01012192">
    <property type="protein sequence ID" value="JAG53632.1"/>
    <property type="molecule type" value="Transcribed_RNA"/>
</dbReference>